<comment type="caution">
    <text evidence="2">The sequence shown here is derived from an EMBL/GenBank/DDBJ whole genome shotgun (WGS) entry which is preliminary data.</text>
</comment>
<accession>A0A2G3DZZ2</accession>
<gene>
    <name evidence="2" type="ORF">CSX01_00570</name>
</gene>
<dbReference type="Gene3D" id="3.90.550.20">
    <property type="match status" value="1"/>
</dbReference>
<dbReference type="RefSeq" id="WP_099391054.1">
    <property type="nucleotide sequence ID" value="NZ_PDYF01000002.1"/>
</dbReference>
<dbReference type="Pfam" id="PF04488">
    <property type="entry name" value="Gly_transf_sug"/>
    <property type="match status" value="1"/>
</dbReference>
<dbReference type="AlphaFoldDB" id="A0A2G3DZZ2"/>
<dbReference type="PANTHER" id="PTHR32385:SF15">
    <property type="entry name" value="INOSITOL PHOSPHOCERAMIDE MANNOSYLTRANSFERASE 1"/>
    <property type="match status" value="1"/>
</dbReference>
<sequence length="341" mass="40215">MLNFLDFDLNELKTFINNNSIYLFGVGIQGKRWMYVLEDWNLNHAIAGFIDNDCNKWGIEIKGDKKNYKVYSLSEIKNKENVAIFVTSIHYKEICAQLEAESNNDSWRVIVADKIAEKQMQVSDYEAVIKESDQELIPRIIHYAWFGGEMPDVYKRNIDEWQKMCPDFEFKFWNEKNYDVTKNRYMLEAYEAKKWGFVPDYLRLDVVYNQGGIYLDTDIQIIKNLKELLYQKAFGCIDCTLTLNLGSGFGAVPKSKMIKTLMEDYEKARFIREDGTIDNTSCNSRNYMLIRKMGFLLGDNQQKVMDMNIYPMIFQGACSHTKTIRKTEKTFWIHYENMSWL</sequence>
<organism evidence="2">
    <name type="scientific">Pseudobutyrivibrio ruminis</name>
    <dbReference type="NCBI Taxonomy" id="46206"/>
    <lineage>
        <taxon>Bacteria</taxon>
        <taxon>Bacillati</taxon>
        <taxon>Bacillota</taxon>
        <taxon>Clostridia</taxon>
        <taxon>Lachnospirales</taxon>
        <taxon>Lachnospiraceae</taxon>
        <taxon>Pseudobutyrivibrio</taxon>
    </lineage>
</organism>
<dbReference type="Proteomes" id="UP000225889">
    <property type="component" value="Unassembled WGS sequence"/>
</dbReference>
<dbReference type="GO" id="GO:0000030">
    <property type="term" value="F:mannosyltransferase activity"/>
    <property type="evidence" value="ECO:0007669"/>
    <property type="project" value="TreeGrafter"/>
</dbReference>
<dbReference type="InterPro" id="IPR029044">
    <property type="entry name" value="Nucleotide-diphossugar_trans"/>
</dbReference>
<dbReference type="SUPFAM" id="SSF53448">
    <property type="entry name" value="Nucleotide-diphospho-sugar transferases"/>
    <property type="match status" value="1"/>
</dbReference>
<reference evidence="2" key="2">
    <citation type="submission" date="2017-10" db="EMBL/GenBank/DDBJ databases">
        <authorList>
            <person name="Banno H."/>
            <person name="Chua N.-H."/>
        </authorList>
    </citation>
    <scope>NUCLEOTIDE SEQUENCE [LARGE SCALE GENOMIC DNA]</scope>
    <source>
        <strain evidence="2">JK626</strain>
    </source>
</reference>
<proteinExistence type="predicted"/>
<dbReference type="PANTHER" id="PTHR32385">
    <property type="entry name" value="MANNOSYL PHOSPHORYLINOSITOL CERAMIDE SYNTHASE"/>
    <property type="match status" value="1"/>
</dbReference>
<name>A0A2G3DZZ2_9FIRM</name>
<keyword evidence="1" id="KW-0808">Transferase</keyword>
<dbReference type="GO" id="GO:0016020">
    <property type="term" value="C:membrane"/>
    <property type="evidence" value="ECO:0007669"/>
    <property type="project" value="GOC"/>
</dbReference>
<dbReference type="InterPro" id="IPR051706">
    <property type="entry name" value="Glycosyltransferase_domain"/>
</dbReference>
<evidence type="ECO:0008006" key="3">
    <source>
        <dbReference type="Google" id="ProtNLM"/>
    </source>
</evidence>
<dbReference type="InterPro" id="IPR007577">
    <property type="entry name" value="GlycoTrfase_DXD_sugar-bd_CS"/>
</dbReference>
<dbReference type="EMBL" id="PDYF01000002">
    <property type="protein sequence ID" value="PHU36598.1"/>
    <property type="molecule type" value="Genomic_DNA"/>
</dbReference>
<evidence type="ECO:0000313" key="2">
    <source>
        <dbReference type="EMBL" id="PHU36598.1"/>
    </source>
</evidence>
<protein>
    <recommendedName>
        <fullName evidence="3">Glycosyl transferase</fullName>
    </recommendedName>
</protein>
<evidence type="ECO:0000256" key="1">
    <source>
        <dbReference type="ARBA" id="ARBA00022679"/>
    </source>
</evidence>
<reference evidence="2" key="1">
    <citation type="submission" date="2017-10" db="EMBL/GenBank/DDBJ databases">
        <title>Resolving the taxonomy of Roseburia spp., Eubacterium rectale and Agathobacter spp. through phylogenomic analysis.</title>
        <authorList>
            <person name="Sheridan P.O."/>
            <person name="Walker A.W."/>
            <person name="Duncan S.H."/>
            <person name="Scott K.P."/>
            <person name="Toole P.W.O."/>
            <person name="Luis P."/>
            <person name="Flint H.J."/>
        </authorList>
    </citation>
    <scope>NUCLEOTIDE SEQUENCE [LARGE SCALE GENOMIC DNA]</scope>
    <source>
        <strain evidence="2">JK626</strain>
    </source>
</reference>
<dbReference type="GO" id="GO:0051999">
    <property type="term" value="P:mannosyl-inositol phosphorylceramide biosynthetic process"/>
    <property type="evidence" value="ECO:0007669"/>
    <property type="project" value="TreeGrafter"/>
</dbReference>